<feature type="compositionally biased region" description="Acidic residues" evidence="2">
    <location>
        <begin position="868"/>
        <end position="879"/>
    </location>
</feature>
<proteinExistence type="predicted"/>
<sequence>MINNSNLNQEEEEDDELFNDPSFLAQLDKLETQFTNSQLINQSSSQKNPNPKFQSHHPITKKQKLSHNEDQQNFKSDQTKFLIDDDGLPQISNSPNSSQNLIISKSLNSNLSKSINLNHSQKSNPTIQNPNNRFISRRTSAPLQHAKSFSRHNSSQNLNNNIGFNLINKAIHPNDKGNFVQLPKPFLPVKQLIKQQTSINFEEHDQVIANLRAQVEAANESLKQSNAEKTRLKGEVSIVRSALDSYRSKSSKQVFELKQNEEKFKLRAEQAEKEVQRLKNQKEVQELFKGLEESAKKPTSSLRRTHLPSTQFSPTQNLQPKFLFSNHKTNNLVHDLNTKTSQLHNVFNNSQLHQIPHISSSSANLSSPIGCLTTPRQNKFSNLVNSDAEIHNIAQQYQEELTPSNSKHFADKDPEPVQQSRENDLSHAIVANLFQSLLIDLDPKVGFKSIPSIQKILQVAFDKPEQRSVFDRLVMHLFICLSKPLEHDWPISNDSEEIVLKFIAELGCLILELTKLFSASLMIEALSVSILLLNILCQTTPLFCSLFLNHPDFGVDCDIVPILVTLVQQLTKVKIPSEENFFTQSLQNLLDLMETLVWDPAEVCYSTLEAFLKSEGVMDCLLDEKQPKAVLSQSLSILTSFSCKPRLCGLVLLAPTKIPTQLNNNRTSRRESQWHSIPLIERLVNFLTIDDHSIQMKLLTLLLQLAVKNENGFVLVGHSPSVIAMLIKMIAVDCVLLWNGDGGIEHRIQIPLCVDRLELAMDLIFHLVFDSQAPSILMDHLQEASRKFPGIHHEFVVSFGKLAFSELPSSGYLNKEKMIRLDTISDLAYDLIRSVASPDELEDWKVCATDDSESSSSERASSPMGEIQVDEDESGEIFM</sequence>
<dbReference type="OrthoDB" id="2505913at2759"/>
<feature type="compositionally biased region" description="Polar residues" evidence="2">
    <location>
        <begin position="40"/>
        <end position="53"/>
    </location>
</feature>
<feature type="compositionally biased region" description="Basic residues" evidence="2">
    <location>
        <begin position="54"/>
        <end position="65"/>
    </location>
</feature>
<feature type="region of interest" description="Disordered" evidence="2">
    <location>
        <begin position="294"/>
        <end position="317"/>
    </location>
</feature>
<dbReference type="AlphaFoldDB" id="A0A9Q3HIC9"/>
<organism evidence="3 4">
    <name type="scientific">Austropuccinia psidii MF-1</name>
    <dbReference type="NCBI Taxonomy" id="1389203"/>
    <lineage>
        <taxon>Eukaryota</taxon>
        <taxon>Fungi</taxon>
        <taxon>Dikarya</taxon>
        <taxon>Basidiomycota</taxon>
        <taxon>Pucciniomycotina</taxon>
        <taxon>Pucciniomycetes</taxon>
        <taxon>Pucciniales</taxon>
        <taxon>Sphaerophragmiaceae</taxon>
        <taxon>Austropuccinia</taxon>
    </lineage>
</organism>
<feature type="region of interest" description="Disordered" evidence="2">
    <location>
        <begin position="40"/>
        <end position="69"/>
    </location>
</feature>
<evidence type="ECO:0000313" key="4">
    <source>
        <dbReference type="Proteomes" id="UP000765509"/>
    </source>
</evidence>
<keyword evidence="1" id="KW-0175">Coiled coil</keyword>
<evidence type="ECO:0000256" key="2">
    <source>
        <dbReference type="SAM" id="MobiDB-lite"/>
    </source>
</evidence>
<evidence type="ECO:0000313" key="3">
    <source>
        <dbReference type="EMBL" id="MBW0506426.1"/>
    </source>
</evidence>
<feature type="compositionally biased region" description="Polar residues" evidence="2">
    <location>
        <begin position="297"/>
        <end position="317"/>
    </location>
</feature>
<evidence type="ECO:0000256" key="1">
    <source>
        <dbReference type="SAM" id="Coils"/>
    </source>
</evidence>
<dbReference type="EMBL" id="AVOT02019076">
    <property type="protein sequence ID" value="MBW0506426.1"/>
    <property type="molecule type" value="Genomic_DNA"/>
</dbReference>
<gene>
    <name evidence="3" type="ORF">O181_046141</name>
</gene>
<keyword evidence="4" id="KW-1185">Reference proteome</keyword>
<dbReference type="Proteomes" id="UP000765509">
    <property type="component" value="Unassembled WGS sequence"/>
</dbReference>
<reference evidence="3" key="1">
    <citation type="submission" date="2021-03" db="EMBL/GenBank/DDBJ databases">
        <title>Draft genome sequence of rust myrtle Austropuccinia psidii MF-1, a brazilian biotype.</title>
        <authorList>
            <person name="Quecine M.C."/>
            <person name="Pachon D.M.R."/>
            <person name="Bonatelli M.L."/>
            <person name="Correr F.H."/>
            <person name="Franceschini L.M."/>
            <person name="Leite T.F."/>
            <person name="Margarido G.R.A."/>
            <person name="Almeida C.A."/>
            <person name="Ferrarezi J.A."/>
            <person name="Labate C.A."/>
        </authorList>
    </citation>
    <scope>NUCLEOTIDE SEQUENCE</scope>
    <source>
        <strain evidence="3">MF-1</strain>
    </source>
</reference>
<feature type="region of interest" description="Disordered" evidence="2">
    <location>
        <begin position="848"/>
        <end position="879"/>
    </location>
</feature>
<protein>
    <submittedName>
        <fullName evidence="3">Uncharacterized protein</fullName>
    </submittedName>
</protein>
<name>A0A9Q3HIC9_9BASI</name>
<accession>A0A9Q3HIC9</accession>
<comment type="caution">
    <text evidence="3">The sequence shown here is derived from an EMBL/GenBank/DDBJ whole genome shotgun (WGS) entry which is preliminary data.</text>
</comment>
<feature type="coiled-coil region" evidence="1">
    <location>
        <begin position="201"/>
        <end position="288"/>
    </location>
</feature>